<feature type="compositionally biased region" description="Polar residues" evidence="1">
    <location>
        <begin position="213"/>
        <end position="224"/>
    </location>
</feature>
<evidence type="ECO:0000256" key="1">
    <source>
        <dbReference type="SAM" id="MobiDB-lite"/>
    </source>
</evidence>
<evidence type="ECO:0000313" key="3">
    <source>
        <dbReference type="Proteomes" id="UP000006352"/>
    </source>
</evidence>
<sequence length="560" mass="61429">MSSGVAVEESRAKRIERLQSKFRDRGGIFVPSEHNALLDVLLARGVNGESPSKRRMSRKSLNAAVISTTSPLTERRQHDVEDELPITAQSPEDHIEGSPLRPPAGTKARRRQSTKPAKEVKAKANTRRKSVVGETQLTARGPLAIEGEPAAVTKAKPRKSAPGGKIVGSLAKSKAKTTRKSMTSKKKASAEAPVIEEECEPVAGPSRPRKPQANKSQERNNIQESVIAGRELADTPVQPATKRVIKKRATQVNEEALEEDNADSVRMEIMAHKRSFAAPGDSDQENDHEPPQKKRLKTGSSRSKSAAPSRETHVEAAEESENDIPLALVVEAKRKRKAPLVRRLVASLQSKSTYSNKSRTSGPAAKRTASADDSQSDKQAAAGNKRAESRRTKRQASIMLDSDAKLEHEHPAEKKKGSSKKSEIQSRKPLDSDQKERSADDIQEDDEPEDAPRKRARTLKSTGNTVLVDMPIQQQQTEAEPKDSSKALASGNSKAKGKVLEDTAKRQLPSTEKENRTIRPATNTKRPTVKFKRKPKPRLSHFPRPPPEDGDEADPIDFLS</sequence>
<feature type="compositionally biased region" description="Low complexity" evidence="1">
    <location>
        <begin position="371"/>
        <end position="382"/>
    </location>
</feature>
<feature type="region of interest" description="Disordered" evidence="1">
    <location>
        <begin position="86"/>
        <end position="560"/>
    </location>
</feature>
<reference evidence="2 3" key="1">
    <citation type="journal article" date="2012" name="Appl. Environ. Microbiol.">
        <title>Short-read sequencing for genomic analysis of the brown rot fungus Fibroporia radiculosa.</title>
        <authorList>
            <person name="Tang J.D."/>
            <person name="Perkins A.D."/>
            <person name="Sonstegard T.S."/>
            <person name="Schroeder S.G."/>
            <person name="Burgess S.C."/>
            <person name="Diehl S.V."/>
        </authorList>
    </citation>
    <scope>NUCLEOTIDE SEQUENCE [LARGE SCALE GENOMIC DNA]</scope>
    <source>
        <strain evidence="2 3">TFFH 294</strain>
    </source>
</reference>
<accession>J4H505</accession>
<dbReference type="GeneID" id="24100810"/>
<dbReference type="InParanoid" id="J4H505"/>
<feature type="compositionally biased region" description="Basic residues" evidence="1">
    <location>
        <begin position="173"/>
        <end position="187"/>
    </location>
</feature>
<evidence type="ECO:0000313" key="2">
    <source>
        <dbReference type="EMBL" id="CCM05899.1"/>
    </source>
</evidence>
<dbReference type="EMBL" id="HE797213">
    <property type="protein sequence ID" value="CCM05899.1"/>
    <property type="molecule type" value="Genomic_DNA"/>
</dbReference>
<dbReference type="AlphaFoldDB" id="J4H505"/>
<dbReference type="Proteomes" id="UP000006352">
    <property type="component" value="Unassembled WGS sequence"/>
</dbReference>
<feature type="compositionally biased region" description="Basic and acidic residues" evidence="1">
    <location>
        <begin position="402"/>
        <end position="440"/>
    </location>
</feature>
<keyword evidence="3" id="KW-1185">Reference proteome</keyword>
<feature type="compositionally biased region" description="Basic and acidic residues" evidence="1">
    <location>
        <begin position="498"/>
        <end position="517"/>
    </location>
</feature>
<gene>
    <name evidence="2" type="ORF">FIBRA_08137</name>
</gene>
<proteinExistence type="predicted"/>
<protein>
    <submittedName>
        <fullName evidence="2">Uncharacterized protein</fullName>
    </submittedName>
</protein>
<dbReference type="OrthoDB" id="3047765at2759"/>
<name>J4H505_9APHY</name>
<feature type="compositionally biased region" description="Acidic residues" evidence="1">
    <location>
        <begin position="548"/>
        <end position="560"/>
    </location>
</feature>
<organism evidence="2 3">
    <name type="scientific">Fibroporia radiculosa</name>
    <dbReference type="NCBI Taxonomy" id="599839"/>
    <lineage>
        <taxon>Eukaryota</taxon>
        <taxon>Fungi</taxon>
        <taxon>Dikarya</taxon>
        <taxon>Basidiomycota</taxon>
        <taxon>Agaricomycotina</taxon>
        <taxon>Agaricomycetes</taxon>
        <taxon>Polyporales</taxon>
        <taxon>Fibroporiaceae</taxon>
        <taxon>Fibroporia</taxon>
    </lineage>
</organism>
<dbReference type="STRING" id="599839.J4H505"/>
<dbReference type="RefSeq" id="XP_012185182.1">
    <property type="nucleotide sequence ID" value="XM_012329792.1"/>
</dbReference>
<feature type="compositionally biased region" description="Polar residues" evidence="1">
    <location>
        <begin position="347"/>
        <end position="361"/>
    </location>
</feature>
<dbReference type="HOGENOM" id="CLU_486637_0_0_1"/>
<feature type="compositionally biased region" description="Basic residues" evidence="1">
    <location>
        <begin position="527"/>
        <end position="541"/>
    </location>
</feature>